<dbReference type="EMBL" id="JAEUBG010000452">
    <property type="protein sequence ID" value="KAH3688251.1"/>
    <property type="molecule type" value="Genomic_DNA"/>
</dbReference>
<keyword evidence="4" id="KW-1185">Reference proteome</keyword>
<dbReference type="OrthoDB" id="434647at2759"/>
<name>A0A9P8TS45_WICPI</name>
<accession>A0A9P8TS45</accession>
<dbReference type="AlphaFoldDB" id="A0A9P8TS45"/>
<evidence type="ECO:0000256" key="2">
    <source>
        <dbReference type="SAM" id="MobiDB-lite"/>
    </source>
</evidence>
<evidence type="ECO:0000313" key="3">
    <source>
        <dbReference type="EMBL" id="KAH3688251.1"/>
    </source>
</evidence>
<keyword evidence="1" id="KW-0472">Membrane</keyword>
<protein>
    <recommendedName>
        <fullName evidence="1">Protein YOP1</fullName>
    </recommendedName>
</protein>
<proteinExistence type="inferred from homology"/>
<reference evidence="3" key="1">
    <citation type="journal article" date="2021" name="Open Biol.">
        <title>Shared evolutionary footprints suggest mitochondrial oxidative damage underlies multiple complex I losses in fungi.</title>
        <authorList>
            <person name="Schikora-Tamarit M.A."/>
            <person name="Marcet-Houben M."/>
            <person name="Nosek J."/>
            <person name="Gabaldon T."/>
        </authorList>
    </citation>
    <scope>NUCLEOTIDE SEQUENCE</scope>
    <source>
        <strain evidence="3">CBS2887</strain>
    </source>
</reference>
<feature type="region of interest" description="Disordered" evidence="2">
    <location>
        <begin position="228"/>
        <end position="273"/>
    </location>
</feature>
<comment type="caution">
    <text evidence="3">The sequence shown here is derived from an EMBL/GenBank/DDBJ whole genome shotgun (WGS) entry which is preliminary data.</text>
</comment>
<feature type="transmembrane region" description="Helical" evidence="1">
    <location>
        <begin position="55"/>
        <end position="75"/>
    </location>
</feature>
<feature type="region of interest" description="Disordered" evidence="2">
    <location>
        <begin position="317"/>
        <end position="339"/>
    </location>
</feature>
<feature type="compositionally biased region" description="Polar residues" evidence="2">
    <location>
        <begin position="260"/>
        <end position="273"/>
    </location>
</feature>
<keyword evidence="1" id="KW-1133">Transmembrane helix</keyword>
<dbReference type="Pfam" id="PF03134">
    <property type="entry name" value="TB2_DP1_HVA22"/>
    <property type="match status" value="1"/>
</dbReference>
<dbReference type="GO" id="GO:0016020">
    <property type="term" value="C:membrane"/>
    <property type="evidence" value="ECO:0007669"/>
    <property type="project" value="UniProtKB-SubCell"/>
</dbReference>
<organism evidence="3 4">
    <name type="scientific">Wickerhamomyces pijperi</name>
    <name type="common">Yeast</name>
    <name type="synonym">Pichia pijperi</name>
    <dbReference type="NCBI Taxonomy" id="599730"/>
    <lineage>
        <taxon>Eukaryota</taxon>
        <taxon>Fungi</taxon>
        <taxon>Dikarya</taxon>
        <taxon>Ascomycota</taxon>
        <taxon>Saccharomycotina</taxon>
        <taxon>Saccharomycetes</taxon>
        <taxon>Phaffomycetales</taxon>
        <taxon>Wickerhamomycetaceae</taxon>
        <taxon>Wickerhamomyces</taxon>
    </lineage>
</organism>
<evidence type="ECO:0000313" key="4">
    <source>
        <dbReference type="Proteomes" id="UP000774326"/>
    </source>
</evidence>
<reference evidence="3" key="2">
    <citation type="submission" date="2021-01" db="EMBL/GenBank/DDBJ databases">
        <authorList>
            <person name="Schikora-Tamarit M.A."/>
        </authorList>
    </citation>
    <scope>NUCLEOTIDE SEQUENCE</scope>
    <source>
        <strain evidence="3">CBS2887</strain>
    </source>
</reference>
<sequence length="339" mass="37553">MFSFITNTLSFVISYVYPAIGTFKALKQLQSSTNATSDNNNNNTRKGNCNSLKPWLVYWLMFSLLSFAESNLYFILQYIPFYIWVIKPYLCLWLILPQTQGSMVLYGKYFEPFMEKHLTDIEDLASVAGAVEGLTKLLKLAGIDIDRDDFILWKYIDRPTRTKTRAKTKAATTTQPVFGEQLLEDVLNATLRSGESEVGSEKKAKDVDMIKSFGGVLEYFVAKATNSSSSEPASVSTSTADTPKKLTEETRTGSDESLKGLTTRNSNSATSVNDFDMIGKEEVAFLKSTNVTNGEETETGRIEQTPKKAGWFSFSSWGSTGSSSSASGYSALKNSDIDE</sequence>
<dbReference type="InterPro" id="IPR004345">
    <property type="entry name" value="TB2_DP1_HVA22"/>
</dbReference>
<dbReference type="PANTHER" id="PTHR12300">
    <property type="entry name" value="HVA22-LIKE PROTEINS"/>
    <property type="match status" value="1"/>
</dbReference>
<feature type="compositionally biased region" description="Low complexity" evidence="2">
    <location>
        <begin position="317"/>
        <end position="330"/>
    </location>
</feature>
<dbReference type="Proteomes" id="UP000774326">
    <property type="component" value="Unassembled WGS sequence"/>
</dbReference>
<keyword evidence="1" id="KW-0812">Transmembrane</keyword>
<comment type="caution">
    <text evidence="1">Lacks conserved residue(s) required for the propagation of feature annotation.</text>
</comment>
<feature type="compositionally biased region" description="Low complexity" evidence="2">
    <location>
        <begin position="228"/>
        <end position="240"/>
    </location>
</feature>
<comment type="subcellular location">
    <subcellularLocation>
        <location evidence="1">Membrane</location>
        <topology evidence="1">Multi-pass membrane protein</topology>
    </subcellularLocation>
</comment>
<dbReference type="PANTHER" id="PTHR12300:SF177">
    <property type="entry name" value="PROTEIN YOP1"/>
    <property type="match status" value="1"/>
</dbReference>
<feature type="compositionally biased region" description="Basic and acidic residues" evidence="2">
    <location>
        <begin position="242"/>
        <end position="258"/>
    </location>
</feature>
<comment type="similarity">
    <text evidence="1">Belongs to the DP1 family.</text>
</comment>
<evidence type="ECO:0000256" key="1">
    <source>
        <dbReference type="RuleBase" id="RU362006"/>
    </source>
</evidence>
<gene>
    <name evidence="3" type="ORF">WICPIJ_000776</name>
</gene>